<keyword evidence="2" id="KW-1185">Reference proteome</keyword>
<sequence>MLIRDPQKRKTAHELLFP</sequence>
<reference evidence="1" key="1">
    <citation type="submission" date="2023-10" db="EMBL/GenBank/DDBJ databases">
        <title>Chromosome-level genome of the transformable northern wattle, Acacia crassicarpa.</title>
        <authorList>
            <person name="Massaro I."/>
            <person name="Sinha N.R."/>
            <person name="Poethig S."/>
            <person name="Leichty A.R."/>
        </authorList>
    </citation>
    <scope>NUCLEOTIDE SEQUENCE</scope>
    <source>
        <strain evidence="1">Acra3RX</strain>
        <tissue evidence="1">Leaf</tissue>
    </source>
</reference>
<accession>A0AAE1N2Q1</accession>
<protein>
    <submittedName>
        <fullName evidence="1">Uncharacterized protein</fullName>
    </submittedName>
</protein>
<dbReference type="EMBL" id="JAWXYG010000002">
    <property type="protein sequence ID" value="KAK4281757.1"/>
    <property type="molecule type" value="Genomic_DNA"/>
</dbReference>
<evidence type="ECO:0000313" key="2">
    <source>
        <dbReference type="Proteomes" id="UP001293593"/>
    </source>
</evidence>
<dbReference type="Proteomes" id="UP001293593">
    <property type="component" value="Unassembled WGS sequence"/>
</dbReference>
<gene>
    <name evidence="1" type="ORF">QN277_013212</name>
</gene>
<dbReference type="AlphaFoldDB" id="A0AAE1N2Q1"/>
<name>A0AAE1N2Q1_9FABA</name>
<evidence type="ECO:0000313" key="1">
    <source>
        <dbReference type="EMBL" id="KAK4281757.1"/>
    </source>
</evidence>
<organism evidence="1 2">
    <name type="scientific">Acacia crassicarpa</name>
    <name type="common">northern wattle</name>
    <dbReference type="NCBI Taxonomy" id="499986"/>
    <lineage>
        <taxon>Eukaryota</taxon>
        <taxon>Viridiplantae</taxon>
        <taxon>Streptophyta</taxon>
        <taxon>Embryophyta</taxon>
        <taxon>Tracheophyta</taxon>
        <taxon>Spermatophyta</taxon>
        <taxon>Magnoliopsida</taxon>
        <taxon>eudicotyledons</taxon>
        <taxon>Gunneridae</taxon>
        <taxon>Pentapetalae</taxon>
        <taxon>rosids</taxon>
        <taxon>fabids</taxon>
        <taxon>Fabales</taxon>
        <taxon>Fabaceae</taxon>
        <taxon>Caesalpinioideae</taxon>
        <taxon>mimosoid clade</taxon>
        <taxon>Acacieae</taxon>
        <taxon>Acacia</taxon>
    </lineage>
</organism>
<comment type="caution">
    <text evidence="1">The sequence shown here is derived from an EMBL/GenBank/DDBJ whole genome shotgun (WGS) entry which is preliminary data.</text>
</comment>
<proteinExistence type="predicted"/>